<evidence type="ECO:0000313" key="2">
    <source>
        <dbReference type="EMBL" id="KAK1264349.1"/>
    </source>
</evidence>
<dbReference type="AlphaFoldDB" id="A0AAV9AJI3"/>
<evidence type="ECO:0000313" key="3">
    <source>
        <dbReference type="Proteomes" id="UP001179952"/>
    </source>
</evidence>
<feature type="compositionally biased region" description="Basic and acidic residues" evidence="1">
    <location>
        <begin position="61"/>
        <end position="70"/>
    </location>
</feature>
<feature type="compositionally biased region" description="Basic and acidic residues" evidence="1">
    <location>
        <begin position="78"/>
        <end position="88"/>
    </location>
</feature>
<keyword evidence="3" id="KW-1185">Reference proteome</keyword>
<accession>A0AAV9AJI3</accession>
<gene>
    <name evidence="2" type="ORF">QJS04_geneDACA021191</name>
</gene>
<sequence length="175" mass="19728">MHPHHGPKEKSKRKTKNPINGHIQQALPHPPLPLPPPHLLRRGQLAVRVHRVRPDGVRHKWQHGLRDQPHRGGRVRRDRVDPESRGVGRTDGAGARLLREGGPGHLQRARAVPDRADVLDEPDLERFRVGPSVVLQLRGGHVHGPAHGMSAEALHRRAVARGAVRDYWHNLIMRM</sequence>
<protein>
    <submittedName>
        <fullName evidence="2">Uncharacterized protein</fullName>
    </submittedName>
</protein>
<name>A0AAV9AJI3_ACOGR</name>
<organism evidence="2 3">
    <name type="scientific">Acorus gramineus</name>
    <name type="common">Dwarf sweet flag</name>
    <dbReference type="NCBI Taxonomy" id="55184"/>
    <lineage>
        <taxon>Eukaryota</taxon>
        <taxon>Viridiplantae</taxon>
        <taxon>Streptophyta</taxon>
        <taxon>Embryophyta</taxon>
        <taxon>Tracheophyta</taxon>
        <taxon>Spermatophyta</taxon>
        <taxon>Magnoliopsida</taxon>
        <taxon>Liliopsida</taxon>
        <taxon>Acoraceae</taxon>
        <taxon>Acorus</taxon>
    </lineage>
</organism>
<dbReference type="EMBL" id="JAUJYN010000009">
    <property type="protein sequence ID" value="KAK1264349.1"/>
    <property type="molecule type" value="Genomic_DNA"/>
</dbReference>
<feature type="region of interest" description="Disordered" evidence="1">
    <location>
        <begin position="1"/>
        <end position="24"/>
    </location>
</feature>
<proteinExistence type="predicted"/>
<feature type="region of interest" description="Disordered" evidence="1">
    <location>
        <begin position="61"/>
        <end position="94"/>
    </location>
</feature>
<evidence type="ECO:0000256" key="1">
    <source>
        <dbReference type="SAM" id="MobiDB-lite"/>
    </source>
</evidence>
<reference evidence="2" key="2">
    <citation type="submission" date="2023-06" db="EMBL/GenBank/DDBJ databases">
        <authorList>
            <person name="Ma L."/>
            <person name="Liu K.-W."/>
            <person name="Li Z."/>
            <person name="Hsiao Y.-Y."/>
            <person name="Qi Y."/>
            <person name="Fu T."/>
            <person name="Tang G."/>
            <person name="Zhang D."/>
            <person name="Sun W.-H."/>
            <person name="Liu D.-K."/>
            <person name="Li Y."/>
            <person name="Chen G.-Z."/>
            <person name="Liu X.-D."/>
            <person name="Liao X.-Y."/>
            <person name="Jiang Y.-T."/>
            <person name="Yu X."/>
            <person name="Hao Y."/>
            <person name="Huang J."/>
            <person name="Zhao X.-W."/>
            <person name="Ke S."/>
            <person name="Chen Y.-Y."/>
            <person name="Wu W.-L."/>
            <person name="Hsu J.-L."/>
            <person name="Lin Y.-F."/>
            <person name="Huang M.-D."/>
            <person name="Li C.-Y."/>
            <person name="Huang L."/>
            <person name="Wang Z.-W."/>
            <person name="Zhao X."/>
            <person name="Zhong W.-Y."/>
            <person name="Peng D.-H."/>
            <person name="Ahmad S."/>
            <person name="Lan S."/>
            <person name="Zhang J.-S."/>
            <person name="Tsai W.-C."/>
            <person name="Van De Peer Y."/>
            <person name="Liu Z.-J."/>
        </authorList>
    </citation>
    <scope>NUCLEOTIDE SEQUENCE</scope>
    <source>
        <strain evidence="2">SCP</strain>
        <tissue evidence="2">Leaves</tissue>
    </source>
</reference>
<dbReference type="Proteomes" id="UP001179952">
    <property type="component" value="Unassembled WGS sequence"/>
</dbReference>
<reference evidence="2" key="1">
    <citation type="journal article" date="2023" name="Nat. Commun.">
        <title>Diploid and tetraploid genomes of Acorus and the evolution of monocots.</title>
        <authorList>
            <person name="Ma L."/>
            <person name="Liu K.W."/>
            <person name="Li Z."/>
            <person name="Hsiao Y.Y."/>
            <person name="Qi Y."/>
            <person name="Fu T."/>
            <person name="Tang G.D."/>
            <person name="Zhang D."/>
            <person name="Sun W.H."/>
            <person name="Liu D.K."/>
            <person name="Li Y."/>
            <person name="Chen G.Z."/>
            <person name="Liu X.D."/>
            <person name="Liao X.Y."/>
            <person name="Jiang Y.T."/>
            <person name="Yu X."/>
            <person name="Hao Y."/>
            <person name="Huang J."/>
            <person name="Zhao X.W."/>
            <person name="Ke S."/>
            <person name="Chen Y.Y."/>
            <person name="Wu W.L."/>
            <person name="Hsu J.L."/>
            <person name="Lin Y.F."/>
            <person name="Huang M.D."/>
            <person name="Li C.Y."/>
            <person name="Huang L."/>
            <person name="Wang Z.W."/>
            <person name="Zhao X."/>
            <person name="Zhong W.Y."/>
            <person name="Peng D.H."/>
            <person name="Ahmad S."/>
            <person name="Lan S."/>
            <person name="Zhang J.S."/>
            <person name="Tsai W.C."/>
            <person name="Van de Peer Y."/>
            <person name="Liu Z.J."/>
        </authorList>
    </citation>
    <scope>NUCLEOTIDE SEQUENCE</scope>
    <source>
        <strain evidence="2">SCP</strain>
    </source>
</reference>
<comment type="caution">
    <text evidence="2">The sequence shown here is derived from an EMBL/GenBank/DDBJ whole genome shotgun (WGS) entry which is preliminary data.</text>
</comment>
<feature type="compositionally biased region" description="Basic residues" evidence="1">
    <location>
        <begin position="1"/>
        <end position="16"/>
    </location>
</feature>